<dbReference type="AlphaFoldDB" id="A0A0J7KL21"/>
<feature type="region of interest" description="Disordered" evidence="1">
    <location>
        <begin position="252"/>
        <end position="277"/>
    </location>
</feature>
<comment type="caution">
    <text evidence="2">The sequence shown here is derived from an EMBL/GenBank/DDBJ whole genome shotgun (WGS) entry which is preliminary data.</text>
</comment>
<protein>
    <submittedName>
        <fullName evidence="2">Kinectin-like isoform x11 protein</fullName>
    </submittedName>
</protein>
<evidence type="ECO:0000313" key="3">
    <source>
        <dbReference type="Proteomes" id="UP000036403"/>
    </source>
</evidence>
<evidence type="ECO:0000256" key="1">
    <source>
        <dbReference type="SAM" id="MobiDB-lite"/>
    </source>
</evidence>
<gene>
    <name evidence="2" type="ORF">RF55_9109</name>
</gene>
<feature type="region of interest" description="Disordered" evidence="1">
    <location>
        <begin position="1"/>
        <end position="36"/>
    </location>
</feature>
<dbReference type="Proteomes" id="UP000036403">
    <property type="component" value="Unassembled WGS sequence"/>
</dbReference>
<sequence>MPTNLGDTDLADADSDTPGPSSKSKKGPNKPRRKKIIKDIESNPDLDEVTYDELLSMGANDAGAVGLKCMDLLHEMRGFCQGQLNGKMKPKIHAAQKVINVLIAKALSSSGDSTPLESRFREVTANLETTKGELARCKMENGTLRTENMNLRSEIAAIRVEMGKIEEVRLENENLRRQMREVKRDLQNLKKTDPRKEVVSIGGSRKEGKPKSQDRLTSGGCGSPVAGPSGTPAPGSSIGVVKVVPVAENKREVSKRASGVSGNLKDTVRGKNFSGDV</sequence>
<organism evidence="2 3">
    <name type="scientific">Lasius niger</name>
    <name type="common">Black garden ant</name>
    <dbReference type="NCBI Taxonomy" id="67767"/>
    <lineage>
        <taxon>Eukaryota</taxon>
        <taxon>Metazoa</taxon>
        <taxon>Ecdysozoa</taxon>
        <taxon>Arthropoda</taxon>
        <taxon>Hexapoda</taxon>
        <taxon>Insecta</taxon>
        <taxon>Pterygota</taxon>
        <taxon>Neoptera</taxon>
        <taxon>Endopterygota</taxon>
        <taxon>Hymenoptera</taxon>
        <taxon>Apocrita</taxon>
        <taxon>Aculeata</taxon>
        <taxon>Formicoidea</taxon>
        <taxon>Formicidae</taxon>
        <taxon>Formicinae</taxon>
        <taxon>Lasius</taxon>
        <taxon>Lasius</taxon>
    </lineage>
</organism>
<feature type="compositionally biased region" description="Basic residues" evidence="1">
    <location>
        <begin position="23"/>
        <end position="36"/>
    </location>
</feature>
<dbReference type="EMBL" id="LBMM01005948">
    <property type="protein sequence ID" value="KMQ91068.1"/>
    <property type="molecule type" value="Genomic_DNA"/>
</dbReference>
<proteinExistence type="predicted"/>
<feature type="region of interest" description="Disordered" evidence="1">
    <location>
        <begin position="186"/>
        <end position="238"/>
    </location>
</feature>
<feature type="compositionally biased region" description="Basic and acidic residues" evidence="1">
    <location>
        <begin position="186"/>
        <end position="214"/>
    </location>
</feature>
<accession>A0A0J7KL21</accession>
<evidence type="ECO:0000313" key="2">
    <source>
        <dbReference type="EMBL" id="KMQ91068.1"/>
    </source>
</evidence>
<name>A0A0J7KL21_LASNI</name>
<keyword evidence="3" id="KW-1185">Reference proteome</keyword>
<dbReference type="PaxDb" id="67767-A0A0J7KL21"/>
<reference evidence="2 3" key="1">
    <citation type="submission" date="2015-04" db="EMBL/GenBank/DDBJ databases">
        <title>Lasius niger genome sequencing.</title>
        <authorList>
            <person name="Konorov E.A."/>
            <person name="Nikitin M.A."/>
            <person name="Kirill M.V."/>
            <person name="Chang P."/>
        </authorList>
    </citation>
    <scope>NUCLEOTIDE SEQUENCE [LARGE SCALE GENOMIC DNA]</scope>
    <source>
        <tissue evidence="2">Whole</tissue>
    </source>
</reference>